<comment type="caution">
    <text evidence="1">The sequence shown here is derived from an EMBL/GenBank/DDBJ whole genome shotgun (WGS) entry which is preliminary data.</text>
</comment>
<organism evidence="1 2">
    <name type="scientific">Diploptera punctata</name>
    <name type="common">Pacific beetle cockroach</name>
    <dbReference type="NCBI Taxonomy" id="6984"/>
    <lineage>
        <taxon>Eukaryota</taxon>
        <taxon>Metazoa</taxon>
        <taxon>Ecdysozoa</taxon>
        <taxon>Arthropoda</taxon>
        <taxon>Hexapoda</taxon>
        <taxon>Insecta</taxon>
        <taxon>Pterygota</taxon>
        <taxon>Neoptera</taxon>
        <taxon>Polyneoptera</taxon>
        <taxon>Dictyoptera</taxon>
        <taxon>Blattodea</taxon>
        <taxon>Blaberoidea</taxon>
        <taxon>Blaberidae</taxon>
        <taxon>Diplopterinae</taxon>
        <taxon>Diploptera</taxon>
    </lineage>
</organism>
<evidence type="ECO:0000313" key="2">
    <source>
        <dbReference type="Proteomes" id="UP001233999"/>
    </source>
</evidence>
<dbReference type="AlphaFoldDB" id="A0AAD8A9I6"/>
<protein>
    <submittedName>
        <fullName evidence="1">Uncharacterized protein</fullName>
    </submittedName>
</protein>
<evidence type="ECO:0000313" key="1">
    <source>
        <dbReference type="EMBL" id="KAJ9594933.1"/>
    </source>
</evidence>
<name>A0AAD8A9I6_DIPPU</name>
<feature type="non-terminal residue" evidence="1">
    <location>
        <position position="61"/>
    </location>
</feature>
<sequence>STSSSRQFTSLSCFFVINLKNPSPGSLVRLRSNIDTFFSKSFMDIQDLYEERGNSKKKYYT</sequence>
<dbReference type="EMBL" id="JASPKZ010002703">
    <property type="protein sequence ID" value="KAJ9594933.1"/>
    <property type="molecule type" value="Genomic_DNA"/>
</dbReference>
<dbReference type="Proteomes" id="UP001233999">
    <property type="component" value="Unassembled WGS sequence"/>
</dbReference>
<keyword evidence="2" id="KW-1185">Reference proteome</keyword>
<feature type="non-terminal residue" evidence="1">
    <location>
        <position position="1"/>
    </location>
</feature>
<reference evidence="1" key="2">
    <citation type="submission" date="2023-05" db="EMBL/GenBank/DDBJ databases">
        <authorList>
            <person name="Fouks B."/>
        </authorList>
    </citation>
    <scope>NUCLEOTIDE SEQUENCE</scope>
    <source>
        <strain evidence="1">Stay&amp;Tobe</strain>
        <tissue evidence="1">Testes</tissue>
    </source>
</reference>
<gene>
    <name evidence="1" type="ORF">L9F63_013749</name>
</gene>
<reference evidence="1" key="1">
    <citation type="journal article" date="2023" name="IScience">
        <title>Live-bearing cockroach genome reveals convergent evolutionary mechanisms linked to viviparity in insects and beyond.</title>
        <authorList>
            <person name="Fouks B."/>
            <person name="Harrison M.C."/>
            <person name="Mikhailova A.A."/>
            <person name="Marchal E."/>
            <person name="English S."/>
            <person name="Carruthers M."/>
            <person name="Jennings E.C."/>
            <person name="Chiamaka E.L."/>
            <person name="Frigard R.A."/>
            <person name="Pippel M."/>
            <person name="Attardo G.M."/>
            <person name="Benoit J.B."/>
            <person name="Bornberg-Bauer E."/>
            <person name="Tobe S.S."/>
        </authorList>
    </citation>
    <scope>NUCLEOTIDE SEQUENCE</scope>
    <source>
        <strain evidence="1">Stay&amp;Tobe</strain>
    </source>
</reference>
<accession>A0AAD8A9I6</accession>
<proteinExistence type="predicted"/>